<organism evidence="2 3">
    <name type="scientific">Peribacillus butanolivorans</name>
    <dbReference type="NCBI Taxonomy" id="421767"/>
    <lineage>
        <taxon>Bacteria</taxon>
        <taxon>Bacillati</taxon>
        <taxon>Bacillota</taxon>
        <taxon>Bacilli</taxon>
        <taxon>Bacillales</taxon>
        <taxon>Bacillaceae</taxon>
        <taxon>Peribacillus</taxon>
    </lineage>
</organism>
<dbReference type="InterPro" id="IPR011646">
    <property type="entry name" value="KAP_P-loop"/>
</dbReference>
<reference evidence="2 3" key="1">
    <citation type="submission" date="2018-07" db="EMBL/GenBank/DDBJ databases">
        <title>The molecular basis for the intramolecular migration of carboxyl group in the catabolism of para-hydroxybenzoate via gentisate.</title>
        <authorList>
            <person name="Zhao H."/>
            <person name="Xu Y."/>
            <person name="Lin S."/>
            <person name="Spain J.C."/>
            <person name="Zhou N.-Y."/>
        </authorList>
    </citation>
    <scope>NUCLEOTIDE SEQUENCE [LARGE SCALE GENOMIC DNA]</scope>
    <source>
        <strain evidence="2 3">PHB-7a</strain>
    </source>
</reference>
<dbReference type="EMBL" id="CP030926">
    <property type="protein sequence ID" value="AXN39616.1"/>
    <property type="molecule type" value="Genomic_DNA"/>
</dbReference>
<dbReference type="RefSeq" id="WP_116821433.1">
    <property type="nucleotide sequence ID" value="NZ_CP030926.1"/>
</dbReference>
<feature type="domain" description="KAP NTPase" evidence="1">
    <location>
        <begin position="38"/>
        <end position="306"/>
    </location>
</feature>
<name>A0ABM6XM17_9BACI</name>
<dbReference type="Pfam" id="PF07693">
    <property type="entry name" value="KAP_NTPase"/>
    <property type="match status" value="1"/>
</dbReference>
<dbReference type="SUPFAM" id="SSF52540">
    <property type="entry name" value="P-loop containing nucleoside triphosphate hydrolases"/>
    <property type="match status" value="1"/>
</dbReference>
<dbReference type="Proteomes" id="UP000260457">
    <property type="component" value="Chromosome"/>
</dbReference>
<accession>A0ABM6XM17</accession>
<sequence>MIYNNRPFDIEESTDLFGTYFKADSIKKMFENNSNYFEQNNLIALYGEWGSGKTSVMEYINKSISNYNVLFFEAWRYEKDSNLALSLFEMLLDKFDSESGIEGAIIENAKLSGRTLLNMGKNILLNSKVKFPGLEFEIGKAGKDTIEQMERTIERTSFYTNLNDFDDSYNKLLNEYFEVTDKKLLVFIDDLDRCAPENVLDLISGIKHFFINSDKVVYFCGIDKNAVSRAIDIRYNHIVKSEDYLEKVFDVTFNMPEINDINNLLEDFISRVHLFGSVPYQALPILKDFLLQIKFTNPRKLKKLFNKYIFLCTLEKSNINGIYQFIPRNFNNHEPVQMLFTLFIILLYEFNRDIFETIYNNEIKIGKLKIILKSDKGFHYKTNHSTSISSFLNGTVDRWKSTGLYVSNDILDSYALPERDNRFIELLLLFSPLDRQMDLPSLNFTTEVKMYEQLNVFASEFQASEEKILSSFVSFLVTMFKRKDISENKIDFNVHKLLTMVNFYL</sequence>
<gene>
    <name evidence="2" type="ORF">DTO10_15410</name>
</gene>
<keyword evidence="3" id="KW-1185">Reference proteome</keyword>
<evidence type="ECO:0000259" key="1">
    <source>
        <dbReference type="Pfam" id="PF07693"/>
    </source>
</evidence>
<evidence type="ECO:0000313" key="3">
    <source>
        <dbReference type="Proteomes" id="UP000260457"/>
    </source>
</evidence>
<protein>
    <recommendedName>
        <fullName evidence="1">KAP NTPase domain-containing protein</fullName>
    </recommendedName>
</protein>
<evidence type="ECO:0000313" key="2">
    <source>
        <dbReference type="EMBL" id="AXN39616.1"/>
    </source>
</evidence>
<dbReference type="Gene3D" id="3.40.50.300">
    <property type="entry name" value="P-loop containing nucleotide triphosphate hydrolases"/>
    <property type="match status" value="1"/>
</dbReference>
<proteinExistence type="predicted"/>
<dbReference type="InterPro" id="IPR027417">
    <property type="entry name" value="P-loop_NTPase"/>
</dbReference>